<feature type="compositionally biased region" description="Basic and acidic residues" evidence="4">
    <location>
        <begin position="1498"/>
        <end position="1509"/>
    </location>
</feature>
<keyword evidence="7" id="KW-1185">Reference proteome</keyword>
<gene>
    <name evidence="6" type="ORF">Ctob_009817</name>
</gene>
<keyword evidence="6" id="KW-0808">Transferase</keyword>
<feature type="compositionally biased region" description="Basic and acidic residues" evidence="4">
    <location>
        <begin position="964"/>
        <end position="977"/>
    </location>
</feature>
<accession>A0A0M0K447</accession>
<feature type="compositionally biased region" description="Low complexity" evidence="4">
    <location>
        <begin position="1736"/>
        <end position="1746"/>
    </location>
</feature>
<dbReference type="PANTHER" id="PTHR46580:SF4">
    <property type="entry name" value="ATP_GTP-BINDING PROTEIN"/>
    <property type="match status" value="1"/>
</dbReference>
<dbReference type="EMBL" id="JWZX01001588">
    <property type="protein sequence ID" value="KOO33148.1"/>
    <property type="molecule type" value="Genomic_DNA"/>
</dbReference>
<comment type="caution">
    <text evidence="6">The sequence shown here is derived from an EMBL/GenBank/DDBJ whole genome shotgun (WGS) entry which is preliminary data.</text>
</comment>
<feature type="region of interest" description="Disordered" evidence="4">
    <location>
        <begin position="964"/>
        <end position="983"/>
    </location>
</feature>
<dbReference type="Pfam" id="PF01839">
    <property type="entry name" value="FG-GAP"/>
    <property type="match status" value="1"/>
</dbReference>
<dbReference type="GO" id="GO:0005524">
    <property type="term" value="F:ATP binding"/>
    <property type="evidence" value="ECO:0007669"/>
    <property type="project" value="UniProtKB-UniRule"/>
</dbReference>
<keyword evidence="6" id="KW-0418">Kinase</keyword>
<feature type="coiled-coil region" evidence="3">
    <location>
        <begin position="1452"/>
        <end position="1482"/>
    </location>
</feature>
<keyword evidence="1" id="KW-0732">Signal</keyword>
<protein>
    <submittedName>
        <fullName evidence="6">Protein kinase</fullName>
    </submittedName>
</protein>
<feature type="region of interest" description="Disordered" evidence="4">
    <location>
        <begin position="1498"/>
        <end position="1528"/>
    </location>
</feature>
<dbReference type="GO" id="GO:0004672">
    <property type="term" value="F:protein kinase activity"/>
    <property type="evidence" value="ECO:0007669"/>
    <property type="project" value="InterPro"/>
</dbReference>
<dbReference type="SUPFAM" id="SSF69318">
    <property type="entry name" value="Integrin alpha N-terminal domain"/>
    <property type="match status" value="2"/>
</dbReference>
<evidence type="ECO:0000313" key="7">
    <source>
        <dbReference type="Proteomes" id="UP000037460"/>
    </source>
</evidence>
<dbReference type="InterPro" id="IPR013517">
    <property type="entry name" value="FG-GAP"/>
</dbReference>
<name>A0A0M0K447_9EUKA</name>
<keyword evidence="3" id="KW-0175">Coiled coil</keyword>
<feature type="region of interest" description="Disordered" evidence="4">
    <location>
        <begin position="1705"/>
        <end position="1776"/>
    </location>
</feature>
<feature type="domain" description="Protein kinase" evidence="5">
    <location>
        <begin position="728"/>
        <end position="1088"/>
    </location>
</feature>
<feature type="compositionally biased region" description="Low complexity" evidence="4">
    <location>
        <begin position="1709"/>
        <end position="1729"/>
    </location>
</feature>
<dbReference type="InterPro" id="IPR028994">
    <property type="entry name" value="Integrin_alpha_N"/>
</dbReference>
<dbReference type="OrthoDB" id="69842at2759"/>
<dbReference type="Pfam" id="PF13517">
    <property type="entry name" value="FG-GAP_3"/>
    <property type="match status" value="5"/>
</dbReference>
<feature type="binding site" evidence="2">
    <location>
        <position position="755"/>
    </location>
    <ligand>
        <name>ATP</name>
        <dbReference type="ChEBI" id="CHEBI:30616"/>
    </ligand>
</feature>
<dbReference type="PROSITE" id="PS00107">
    <property type="entry name" value="PROTEIN_KINASE_ATP"/>
    <property type="match status" value="1"/>
</dbReference>
<proteinExistence type="predicted"/>
<reference evidence="7" key="1">
    <citation type="journal article" date="2015" name="PLoS Genet.">
        <title>Genome Sequence and Transcriptome Analyses of Chrysochromulina tobin: Metabolic Tools for Enhanced Algal Fitness in the Prominent Order Prymnesiales (Haptophyceae).</title>
        <authorList>
            <person name="Hovde B.T."/>
            <person name="Deodato C.R."/>
            <person name="Hunsperger H.M."/>
            <person name="Ryken S.A."/>
            <person name="Yost W."/>
            <person name="Jha R.K."/>
            <person name="Patterson J."/>
            <person name="Monnat R.J. Jr."/>
            <person name="Barlow S.B."/>
            <person name="Starkenburg S.R."/>
            <person name="Cattolico R.A."/>
        </authorList>
    </citation>
    <scope>NUCLEOTIDE SEQUENCE</scope>
    <source>
        <strain evidence="7">CCMP291</strain>
    </source>
</reference>
<keyword evidence="2" id="KW-0067">ATP-binding</keyword>
<dbReference type="PANTHER" id="PTHR46580">
    <property type="entry name" value="SENSOR KINASE-RELATED"/>
    <property type="match status" value="1"/>
</dbReference>
<dbReference type="InterPro" id="IPR001245">
    <property type="entry name" value="Ser-Thr/Tyr_kinase_cat_dom"/>
</dbReference>
<dbReference type="InterPro" id="IPR000719">
    <property type="entry name" value="Prot_kinase_dom"/>
</dbReference>
<dbReference type="InterPro" id="IPR017441">
    <property type="entry name" value="Protein_kinase_ATP_BS"/>
</dbReference>
<dbReference type="InterPro" id="IPR011009">
    <property type="entry name" value="Kinase-like_dom_sf"/>
</dbReference>
<organism evidence="6 7">
    <name type="scientific">Chrysochromulina tobinii</name>
    <dbReference type="NCBI Taxonomy" id="1460289"/>
    <lineage>
        <taxon>Eukaryota</taxon>
        <taxon>Haptista</taxon>
        <taxon>Haptophyta</taxon>
        <taxon>Prymnesiophyceae</taxon>
        <taxon>Prymnesiales</taxon>
        <taxon>Chrysochromulinaceae</taxon>
        <taxon>Chrysochromulina</taxon>
    </lineage>
</organism>
<evidence type="ECO:0000256" key="3">
    <source>
        <dbReference type="SAM" id="Coils"/>
    </source>
</evidence>
<dbReference type="CDD" id="cd22265">
    <property type="entry name" value="UDM1_RNF168"/>
    <property type="match status" value="1"/>
</dbReference>
<feature type="region of interest" description="Disordered" evidence="4">
    <location>
        <begin position="1586"/>
        <end position="1614"/>
    </location>
</feature>
<dbReference type="Gene3D" id="2.130.10.130">
    <property type="entry name" value="Integrin alpha, N-terminal"/>
    <property type="match status" value="5"/>
</dbReference>
<feature type="compositionally biased region" description="Basic and acidic residues" evidence="4">
    <location>
        <begin position="1586"/>
        <end position="1609"/>
    </location>
</feature>
<sequence length="1795" mass="186191">MLPKPARAKPAPGVRAALLPPACSLSSELGCLRLPKPSARKRNELLGSDEAVLQFVGRRQVLLPGGDAPTSSIAAADVDGDGDLDVLLGNDGSPSRVLLNAGDGTFPTSIELPGGSTSTLSIAAADVDGDGDLDVLLGNDGRPSRVLLNAGDGTFPTSIELPGGSTSTLSFAAADVDGDGDLDLLLGNDGESQVLLNAGDGTFPTSIELPGGSAYTRSIAAADVDADGDLDLLLGNNGSPSRVLLNAGDGTFPTSMELPGGSASTLSIAAADVDGDGDLDVLLGNYGGSSRVLLNAGDGTFPTSIELPGGSASTLSVAAADVDGDGDLDVLLGNYGGSSRVLLNAGDGTFPTSIELPGSGAPTCSIAAADVDGDGDLDVLLGNYGSSSRVLLIAVDGTFPTSIELPGGGASTRSIAAADVDADGDLDLLLGNYGSSRVLLNAGDGTFPTSIELPGGSASTLSIAAADVDGDGDLDVLLGNYGSSRVLLNAGDGTFPTSIELPGGSAYTRSIAAADVDGDGDLDVLLGNTDSPSRVLLNAGDGTFPTSIELPGSGASTWSIAAADVDGDGDLDVLLGNYGGSSRVLLNAGDGTFPTSIELPGGGASTSSIAAADVDGDGDLDVLLGNTDSPSRVLLNTGDGTFPTSIELPGGSAYTRSIAAADVDGDGDLDVLLGNYGSSSRVLLNAGDGTFPTSIELPGGSASTWSIAAADVDGDGDLDLEVVDFSTLTMGRRIGQGGFATVWIARWQGNDLAIKVLNVENENVKTSTAHQEVAMLQEVAILRRLRHPCICHLFGYIQVDHRPALVLEYMAGGSLAAYLFNPRSSPDGVQAGVSSLLSGARFYRNLIRTLNAASAPIAPQASHGRQLMEPPPQPQPASVLPCDKKIRFGVQLASGLCFLHSHGILHSDVKTDNALLDVSHTVCKLSDFGLASLSVNYARDRNKEYKATVGGTLRYLAPERVAEASRRNARENPDRGDGSGGISGSLSLGRALVNFEDRDTWTVRALDADAAEPRRVQRLEVRLPLTSAPTIGTSLALAPGASLHVLRGLWVPCTILDESPVLGQRIRLRAPSSIEAWVSGSSLVHPDLNAQGEAEPPPPVQPGGVALALPAPESPEQHAAEVVFEELRPDGMALVSDAVGGVRTIPANLLRPRYMPNFRVLVATGGFQRATLEAVGADSTLSVALCGGGRRWVSAAEVLHGACVMRTIPADVCSEALVAVGDVGSDPSPPLDLGDSVYVLIGAWREAIVESQQGDYYLVHEGGGVRRWASAGELAWHDVPPQPFDLTAGKAVIAWDARVGAYQAAVMAQQESVHGEGGGTWVVRFDCGHEASVVVGALRERWHVPVRVLCLWGNYYPATVLEALAGLLRVDFGGGHVQWALPEQTLSSHAPSAADLVIGAYVGAVRPSADPAAAAVPEAKRRYHRGSVVQLDGESRVVEVRFEDGSMHAVPLEQLQRSFRKLKEEKAKDAELEALIQTAETEAAPPKPDREAQAKLRESLQKRQADLKATHSKTTQPNHAFRDAQDEKSKVQIEIAELRRQVDTGNSEARLLTKQVEHTRKVLEMEERAGSAEKAEKMYEEYSSRLAESARREAEKQKAEQDKLDRYNDDGSLGEGPPCMQAAAAVSHEIDDAAGGAGGGFAAMAAMVAAQNARLATGIVEKVSKNDEKLKAIRQRLQELDMADAEAMSKVQLAEEKITAHHSLTAHRAAAGSSSQAGAATPQKKSNSNEAKRSAKAAAATPKAPSLPDVVDVNSLRAARRPRAQAGEQGVADSPTVATLRARLMLAAAEDEADD</sequence>
<dbReference type="Pfam" id="PF07714">
    <property type="entry name" value="PK_Tyr_Ser-Thr"/>
    <property type="match status" value="1"/>
</dbReference>
<evidence type="ECO:0000256" key="4">
    <source>
        <dbReference type="SAM" id="MobiDB-lite"/>
    </source>
</evidence>
<dbReference type="SUPFAM" id="SSF56112">
    <property type="entry name" value="Protein kinase-like (PK-like)"/>
    <property type="match status" value="1"/>
</dbReference>
<dbReference type="SMART" id="SM00220">
    <property type="entry name" value="S_TKc"/>
    <property type="match status" value="1"/>
</dbReference>
<dbReference type="Gene3D" id="1.10.510.10">
    <property type="entry name" value="Transferase(Phosphotransferase) domain 1"/>
    <property type="match status" value="2"/>
</dbReference>
<dbReference type="PROSITE" id="PS50011">
    <property type="entry name" value="PROTEIN_KINASE_DOM"/>
    <property type="match status" value="1"/>
</dbReference>
<evidence type="ECO:0000313" key="6">
    <source>
        <dbReference type="EMBL" id="KOO33148.1"/>
    </source>
</evidence>
<keyword evidence="2" id="KW-0547">Nucleotide-binding</keyword>
<evidence type="ECO:0000256" key="1">
    <source>
        <dbReference type="ARBA" id="ARBA00022729"/>
    </source>
</evidence>
<dbReference type="Proteomes" id="UP000037460">
    <property type="component" value="Unassembled WGS sequence"/>
</dbReference>
<evidence type="ECO:0000256" key="2">
    <source>
        <dbReference type="PROSITE-ProRule" id="PRU10141"/>
    </source>
</evidence>
<evidence type="ECO:0000259" key="5">
    <source>
        <dbReference type="PROSITE" id="PS50011"/>
    </source>
</evidence>